<dbReference type="InterPro" id="IPR007848">
    <property type="entry name" value="Small_mtfrase_dom"/>
</dbReference>
<comment type="caution">
    <text evidence="2">The sequence shown here is derived from an EMBL/GenBank/DDBJ whole genome shotgun (WGS) entry which is preliminary data.</text>
</comment>
<organism evidence="2 3">
    <name type="scientific">Anaerococcus murdochii</name>
    <dbReference type="NCBI Taxonomy" id="411577"/>
    <lineage>
        <taxon>Bacteria</taxon>
        <taxon>Bacillati</taxon>
        <taxon>Bacillota</taxon>
        <taxon>Tissierellia</taxon>
        <taxon>Tissierellales</taxon>
        <taxon>Peptoniphilaceae</taxon>
        <taxon>Anaerococcus</taxon>
    </lineage>
</organism>
<dbReference type="RefSeq" id="WP_223420153.1">
    <property type="nucleotide sequence ID" value="NZ_JAIPME010000002.1"/>
</dbReference>
<keyword evidence="2" id="KW-0808">Transferase</keyword>
<dbReference type="EMBL" id="JAIPME010000002">
    <property type="protein sequence ID" value="MBZ2387199.1"/>
    <property type="molecule type" value="Genomic_DNA"/>
</dbReference>
<dbReference type="Proteomes" id="UP000734271">
    <property type="component" value="Unassembled WGS sequence"/>
</dbReference>
<dbReference type="Gene3D" id="3.40.50.150">
    <property type="entry name" value="Vaccinia Virus protein VP39"/>
    <property type="match status" value="1"/>
</dbReference>
<evidence type="ECO:0000313" key="3">
    <source>
        <dbReference type="Proteomes" id="UP000734271"/>
    </source>
</evidence>
<reference evidence="2 3" key="1">
    <citation type="submission" date="2021-08" db="EMBL/GenBank/DDBJ databases">
        <title>FDA dAtabase for Regulatory Grade micrObial Sequences (FDA-ARGOS): Supporting development and validation of Infectious Disease Dx tests.</title>
        <authorList>
            <person name="Sproer C."/>
            <person name="Gronow S."/>
            <person name="Severitt S."/>
            <person name="Schroder I."/>
            <person name="Tallon L."/>
            <person name="Sadzewicz L."/>
            <person name="Zhao X."/>
            <person name="Boylan J."/>
            <person name="Ott S."/>
            <person name="Bowen H."/>
            <person name="Vavikolanu K."/>
            <person name="Hazen T."/>
            <person name="Aluvathingal J."/>
            <person name="Nadendla S."/>
            <person name="Lowell S."/>
            <person name="Myers T."/>
            <person name="Yan Y."/>
            <person name="Sichtig H."/>
        </authorList>
    </citation>
    <scope>NUCLEOTIDE SEQUENCE [LARGE SCALE GENOMIC DNA]</scope>
    <source>
        <strain evidence="2 3">FDAARGOS_1460</strain>
    </source>
</reference>
<keyword evidence="2" id="KW-0489">Methyltransferase</keyword>
<sequence length="236" mass="27295">MRKLDYIPRTNLKMIHVDGSYSFGIDSILLGDFAKMKKNKILLDIGSGNGILAMMANGLYDLEKVYAVEIQEAKAKILKENLDLNGIKNIEIINEDLNKIDFKENSLDYIISNPPYYKIDQNIKNKDEEFLISRQELYLNLDDIFAFANKTLKDKGKLFMIHKPERMVEIFNKCGNVKAKRIQFASSTYDTKPQFIIIEFVKNAKDGIKIEDPIIIYKDGKYTDQVRKINGTYKED</sequence>
<dbReference type="PANTHER" id="PTHR47739">
    <property type="entry name" value="TRNA1(VAL) (ADENINE(37)-N6)-METHYLTRANSFERASE"/>
    <property type="match status" value="1"/>
</dbReference>
<evidence type="ECO:0000313" key="2">
    <source>
        <dbReference type="EMBL" id="MBZ2387199.1"/>
    </source>
</evidence>
<dbReference type="InterPro" id="IPR050210">
    <property type="entry name" value="tRNA_Adenine-N(6)_MTase"/>
</dbReference>
<dbReference type="SUPFAM" id="SSF53335">
    <property type="entry name" value="S-adenosyl-L-methionine-dependent methyltransferases"/>
    <property type="match status" value="1"/>
</dbReference>
<dbReference type="CDD" id="cd02440">
    <property type="entry name" value="AdoMet_MTases"/>
    <property type="match status" value="1"/>
</dbReference>
<protein>
    <submittedName>
        <fullName evidence="2">Methyltransferase</fullName>
    </submittedName>
</protein>
<accession>A0ABS7T085</accession>
<evidence type="ECO:0000259" key="1">
    <source>
        <dbReference type="Pfam" id="PF05175"/>
    </source>
</evidence>
<dbReference type="PANTHER" id="PTHR47739:SF1">
    <property type="entry name" value="TRNA1(VAL) (ADENINE(37)-N6)-METHYLTRANSFERASE"/>
    <property type="match status" value="1"/>
</dbReference>
<dbReference type="GO" id="GO:0008168">
    <property type="term" value="F:methyltransferase activity"/>
    <property type="evidence" value="ECO:0007669"/>
    <property type="project" value="UniProtKB-KW"/>
</dbReference>
<dbReference type="PROSITE" id="PS00092">
    <property type="entry name" value="N6_MTASE"/>
    <property type="match status" value="1"/>
</dbReference>
<name>A0ABS7T085_9FIRM</name>
<proteinExistence type="predicted"/>
<dbReference type="InterPro" id="IPR029063">
    <property type="entry name" value="SAM-dependent_MTases_sf"/>
</dbReference>
<gene>
    <name evidence="2" type="ORF">K8P03_07870</name>
</gene>
<keyword evidence="3" id="KW-1185">Reference proteome</keyword>
<dbReference type="GO" id="GO:0032259">
    <property type="term" value="P:methylation"/>
    <property type="evidence" value="ECO:0007669"/>
    <property type="project" value="UniProtKB-KW"/>
</dbReference>
<dbReference type="Pfam" id="PF05175">
    <property type="entry name" value="MTS"/>
    <property type="match status" value="1"/>
</dbReference>
<feature type="domain" description="Methyltransferase small" evidence="1">
    <location>
        <begin position="28"/>
        <end position="163"/>
    </location>
</feature>
<dbReference type="InterPro" id="IPR002052">
    <property type="entry name" value="DNA_methylase_N6_adenine_CS"/>
</dbReference>